<gene>
    <name evidence="1" type="ORF">GCM10008119_37020</name>
</gene>
<reference evidence="2" key="1">
    <citation type="journal article" date="2019" name="Int. J. Syst. Evol. Microbiol.">
        <title>The Global Catalogue of Microorganisms (GCM) 10K type strain sequencing project: providing services to taxonomists for standard genome sequencing and annotation.</title>
        <authorList>
            <consortium name="The Broad Institute Genomics Platform"/>
            <consortium name="The Broad Institute Genome Sequencing Center for Infectious Disease"/>
            <person name="Wu L."/>
            <person name="Ma J."/>
        </authorList>
    </citation>
    <scope>NUCLEOTIDE SEQUENCE [LARGE SCALE GENOMIC DNA]</scope>
    <source>
        <strain evidence="2">CCM 8939</strain>
    </source>
</reference>
<sequence length="105" mass="12128">MLVENTPNYTCLMNLKELLLKGHNFIALLNQFRIDANDLIIKDEEVIFNVKLNSNIEVMKESICLEGKSSDDLINLFGTLHYNLLNKLAVLEMQSYEKIPVMIRN</sequence>
<protein>
    <submittedName>
        <fullName evidence="1">Uncharacterized protein</fullName>
    </submittedName>
</protein>
<name>A0ABQ2BP73_9SPHI</name>
<keyword evidence="2" id="KW-1185">Reference proteome</keyword>
<accession>A0ABQ2BP73</accession>
<comment type="caution">
    <text evidence="1">The sequence shown here is derived from an EMBL/GenBank/DDBJ whole genome shotgun (WGS) entry which is preliminary data.</text>
</comment>
<organism evidence="1 2">
    <name type="scientific">Pedobacter mendelii</name>
    <dbReference type="NCBI Taxonomy" id="1908240"/>
    <lineage>
        <taxon>Bacteria</taxon>
        <taxon>Pseudomonadati</taxon>
        <taxon>Bacteroidota</taxon>
        <taxon>Sphingobacteriia</taxon>
        <taxon>Sphingobacteriales</taxon>
        <taxon>Sphingobacteriaceae</taxon>
        <taxon>Pedobacter</taxon>
    </lineage>
</organism>
<evidence type="ECO:0000313" key="2">
    <source>
        <dbReference type="Proteomes" id="UP000645390"/>
    </source>
</evidence>
<proteinExistence type="predicted"/>
<evidence type="ECO:0000313" key="1">
    <source>
        <dbReference type="EMBL" id="GGI29316.1"/>
    </source>
</evidence>
<dbReference type="EMBL" id="BMDJ01000016">
    <property type="protein sequence ID" value="GGI29316.1"/>
    <property type="molecule type" value="Genomic_DNA"/>
</dbReference>
<dbReference type="Proteomes" id="UP000645390">
    <property type="component" value="Unassembled WGS sequence"/>
</dbReference>